<dbReference type="EMBL" id="ML170156">
    <property type="protein sequence ID" value="TDL29795.1"/>
    <property type="molecule type" value="Genomic_DNA"/>
</dbReference>
<dbReference type="InterPro" id="IPR036324">
    <property type="entry name" value="Mn/Fe_SOD_N_sf"/>
</dbReference>
<dbReference type="SUPFAM" id="SSF46609">
    <property type="entry name" value="Fe,Mn superoxide dismutase (SOD), N-terminal domain"/>
    <property type="match status" value="1"/>
</dbReference>
<dbReference type="Pfam" id="PF02777">
    <property type="entry name" value="Sod_Fe_C"/>
    <property type="match status" value="2"/>
</dbReference>
<proteinExistence type="predicted"/>
<reference evidence="3 4" key="1">
    <citation type="submission" date="2018-06" db="EMBL/GenBank/DDBJ databases">
        <title>A transcriptomic atlas of mushroom development highlights an independent origin of complex multicellularity.</title>
        <authorList>
            <consortium name="DOE Joint Genome Institute"/>
            <person name="Krizsan K."/>
            <person name="Almasi E."/>
            <person name="Merenyi Z."/>
            <person name="Sahu N."/>
            <person name="Viragh M."/>
            <person name="Koszo T."/>
            <person name="Mondo S."/>
            <person name="Kiss B."/>
            <person name="Balint B."/>
            <person name="Kues U."/>
            <person name="Barry K."/>
            <person name="Hegedus J.C."/>
            <person name="Henrissat B."/>
            <person name="Johnson J."/>
            <person name="Lipzen A."/>
            <person name="Ohm R."/>
            <person name="Nagy I."/>
            <person name="Pangilinan J."/>
            <person name="Yan J."/>
            <person name="Xiong Y."/>
            <person name="Grigoriev I.V."/>
            <person name="Hibbett D.S."/>
            <person name="Nagy L.G."/>
        </authorList>
    </citation>
    <scope>NUCLEOTIDE SEQUENCE [LARGE SCALE GENOMIC DNA]</scope>
    <source>
        <strain evidence="3 4">SZMC22713</strain>
    </source>
</reference>
<evidence type="ECO:0000313" key="3">
    <source>
        <dbReference type="EMBL" id="TDL29795.1"/>
    </source>
</evidence>
<dbReference type="SUPFAM" id="SSF54719">
    <property type="entry name" value="Fe,Mn superoxide dismutase (SOD), C-terminal domain"/>
    <property type="match status" value="2"/>
</dbReference>
<gene>
    <name evidence="3" type="ORF">BD410DRAFT_758890</name>
</gene>
<sequence length="370" mass="40574">MNSLSRRIAASSSRSTSRLPQKCTTRTRYNVSRELHTKKPLPYKVEDGLGHFLPPQALRTIEEWQEGLLERLNVEVKGTQHENKSVVQTMIDTAADRSKTLAFNYASQALNNSFFLERLKPPIAPSENHEERISGGIGSSIRTEFGSLTQLKSTFSAAALGMMSSGWVWLVADSKANLAVIPTFGAGSLLVRSRAQTRSDTFHVVGEEDKRVQAWMNSVRSSTSSSTAVPPTVTEDPAPLSSQSRQPAAPPASPASGVRPSSTGSSSFLPPLSRELHATRSTQITDRAASIFDDDAAEPSIIPTRDDDLRLGDSLYPLFCISVHEHAWMSAGYGVWGKEEYLKRFWTCVDWATVSDDFTKLAKPAKYVGP</sequence>
<dbReference type="GO" id="GO:0046872">
    <property type="term" value="F:metal ion binding"/>
    <property type="evidence" value="ECO:0007669"/>
    <property type="project" value="InterPro"/>
</dbReference>
<name>A0A4R5XGQ0_9AGAM</name>
<dbReference type="InterPro" id="IPR019832">
    <property type="entry name" value="Mn/Fe_SOD_C"/>
</dbReference>
<organism evidence="3 4">
    <name type="scientific">Rickenella mellea</name>
    <dbReference type="NCBI Taxonomy" id="50990"/>
    <lineage>
        <taxon>Eukaryota</taxon>
        <taxon>Fungi</taxon>
        <taxon>Dikarya</taxon>
        <taxon>Basidiomycota</taxon>
        <taxon>Agaricomycotina</taxon>
        <taxon>Agaricomycetes</taxon>
        <taxon>Hymenochaetales</taxon>
        <taxon>Rickenellaceae</taxon>
        <taxon>Rickenella</taxon>
    </lineage>
</organism>
<keyword evidence="4" id="KW-1185">Reference proteome</keyword>
<feature type="region of interest" description="Disordered" evidence="1">
    <location>
        <begin position="217"/>
        <end position="271"/>
    </location>
</feature>
<dbReference type="PANTHER" id="PTHR42769:SF3">
    <property type="entry name" value="SUPEROXIDE DISMUTASE [FE] 2, CHLOROPLASTIC"/>
    <property type="match status" value="1"/>
</dbReference>
<feature type="domain" description="Manganese/iron superoxide dismutase C-terminal" evidence="2">
    <location>
        <begin position="136"/>
        <end position="190"/>
    </location>
</feature>
<evidence type="ECO:0000259" key="2">
    <source>
        <dbReference type="Pfam" id="PF02777"/>
    </source>
</evidence>
<dbReference type="Gene3D" id="3.55.40.20">
    <property type="entry name" value="Iron/manganese superoxide dismutase, C-terminal domain"/>
    <property type="match status" value="2"/>
</dbReference>
<feature type="domain" description="Manganese/iron superoxide dismutase C-terminal" evidence="2">
    <location>
        <begin position="297"/>
        <end position="355"/>
    </location>
</feature>
<dbReference type="GO" id="GO:0004784">
    <property type="term" value="F:superoxide dismutase activity"/>
    <property type="evidence" value="ECO:0007669"/>
    <property type="project" value="InterPro"/>
</dbReference>
<feature type="region of interest" description="Disordered" evidence="1">
    <location>
        <begin position="1"/>
        <end position="25"/>
    </location>
</feature>
<feature type="compositionally biased region" description="Low complexity" evidence="1">
    <location>
        <begin position="1"/>
        <end position="19"/>
    </location>
</feature>
<dbReference type="PANTHER" id="PTHR42769">
    <property type="entry name" value="SUPEROXIDE DISMUTASE"/>
    <property type="match status" value="1"/>
</dbReference>
<protein>
    <submittedName>
        <fullName evidence="3">Manganese and iron superoxide dismutase</fullName>
    </submittedName>
</protein>
<dbReference type="AlphaFoldDB" id="A0A4R5XGQ0"/>
<feature type="compositionally biased region" description="Low complexity" evidence="1">
    <location>
        <begin position="218"/>
        <end position="247"/>
    </location>
</feature>
<evidence type="ECO:0000313" key="4">
    <source>
        <dbReference type="Proteomes" id="UP000294933"/>
    </source>
</evidence>
<dbReference type="Proteomes" id="UP000294933">
    <property type="component" value="Unassembled WGS sequence"/>
</dbReference>
<evidence type="ECO:0000256" key="1">
    <source>
        <dbReference type="SAM" id="MobiDB-lite"/>
    </source>
</evidence>
<dbReference type="OrthoDB" id="275227at2759"/>
<dbReference type="VEuPathDB" id="FungiDB:BD410DRAFT_758890"/>
<feature type="compositionally biased region" description="Low complexity" evidence="1">
    <location>
        <begin position="254"/>
        <end position="267"/>
    </location>
</feature>
<dbReference type="STRING" id="50990.A0A4R5XGQ0"/>
<dbReference type="InterPro" id="IPR036314">
    <property type="entry name" value="SOD_C_sf"/>
</dbReference>
<accession>A0A4R5XGQ0</accession>